<evidence type="ECO:0000256" key="2">
    <source>
        <dbReference type="ARBA" id="ARBA00022475"/>
    </source>
</evidence>
<evidence type="ECO:0000256" key="5">
    <source>
        <dbReference type="ARBA" id="ARBA00022750"/>
    </source>
</evidence>
<dbReference type="PANTHER" id="PTHR33695:SF1">
    <property type="entry name" value="LIPOPROTEIN SIGNAL PEPTIDASE"/>
    <property type="match status" value="1"/>
</dbReference>
<evidence type="ECO:0000256" key="7">
    <source>
        <dbReference type="ARBA" id="ARBA00022989"/>
    </source>
</evidence>
<keyword evidence="12" id="KW-0449">Lipoprotein</keyword>
<feature type="active site" evidence="9">
    <location>
        <position position="171"/>
    </location>
</feature>
<reference evidence="12 13" key="1">
    <citation type="journal article" date="2021" name="Sci. Rep.">
        <title>The distribution of antibiotic resistance genes in chicken gut microbiota commensals.</title>
        <authorList>
            <person name="Juricova H."/>
            <person name="Matiasovicova J."/>
            <person name="Kubasova T."/>
            <person name="Cejkova D."/>
            <person name="Rychlik I."/>
        </authorList>
    </citation>
    <scope>NUCLEOTIDE SEQUENCE [LARGE SCALE GENOMIC DNA]</scope>
    <source>
        <strain evidence="12 13">An829</strain>
    </source>
</reference>
<comment type="subcellular location">
    <subcellularLocation>
        <location evidence="9">Cell membrane</location>
        <topology evidence="9">Multi-pass membrane protein</topology>
    </subcellularLocation>
</comment>
<feature type="region of interest" description="Disordered" evidence="11">
    <location>
        <begin position="1"/>
        <end position="33"/>
    </location>
</feature>
<protein>
    <recommendedName>
        <fullName evidence="9">Lipoprotein signal peptidase</fullName>
        <ecNumber evidence="9">3.4.23.36</ecNumber>
    </recommendedName>
    <alternativeName>
        <fullName evidence="9">Prolipoprotein signal peptidase</fullName>
    </alternativeName>
    <alternativeName>
        <fullName evidence="9">Signal peptidase II</fullName>
        <shortName evidence="9">SPase II</shortName>
    </alternativeName>
</protein>
<keyword evidence="7 9" id="KW-1133">Transmembrane helix</keyword>
<evidence type="ECO:0000313" key="13">
    <source>
        <dbReference type="Proteomes" id="UP000715095"/>
    </source>
</evidence>
<dbReference type="RefSeq" id="WP_205102182.1">
    <property type="nucleotide sequence ID" value="NZ_JACJJC010000005.1"/>
</dbReference>
<evidence type="ECO:0000256" key="4">
    <source>
        <dbReference type="ARBA" id="ARBA00022692"/>
    </source>
</evidence>
<keyword evidence="2 9" id="KW-1003">Cell membrane</keyword>
<feature type="transmembrane region" description="Helical" evidence="9">
    <location>
        <begin position="101"/>
        <end position="118"/>
    </location>
</feature>
<comment type="function">
    <text evidence="9">This protein specifically catalyzes the removal of signal peptides from prolipoproteins.</text>
</comment>
<keyword evidence="4 9" id="KW-0812">Transmembrane</keyword>
<dbReference type="EMBL" id="JACJJC010000005">
    <property type="protein sequence ID" value="MBM6703705.1"/>
    <property type="molecule type" value="Genomic_DNA"/>
</dbReference>
<keyword evidence="8 9" id="KW-0472">Membrane</keyword>
<evidence type="ECO:0000256" key="9">
    <source>
        <dbReference type="HAMAP-Rule" id="MF_00161"/>
    </source>
</evidence>
<gene>
    <name evidence="9" type="primary">lspA</name>
    <name evidence="12" type="ORF">H6A60_04280</name>
</gene>
<feature type="transmembrane region" description="Helical" evidence="9">
    <location>
        <begin position="163"/>
        <end position="183"/>
    </location>
</feature>
<keyword evidence="13" id="KW-1185">Reference proteome</keyword>
<feature type="active site" evidence="9">
    <location>
        <position position="153"/>
    </location>
</feature>
<feature type="transmembrane region" description="Helical" evidence="9">
    <location>
        <begin position="42"/>
        <end position="61"/>
    </location>
</feature>
<evidence type="ECO:0000256" key="8">
    <source>
        <dbReference type="ARBA" id="ARBA00023136"/>
    </source>
</evidence>
<evidence type="ECO:0000256" key="3">
    <source>
        <dbReference type="ARBA" id="ARBA00022670"/>
    </source>
</evidence>
<dbReference type="GO" id="GO:0004190">
    <property type="term" value="F:aspartic-type endopeptidase activity"/>
    <property type="evidence" value="ECO:0007669"/>
    <property type="project" value="UniProtKB-EC"/>
</dbReference>
<evidence type="ECO:0000256" key="1">
    <source>
        <dbReference type="ARBA" id="ARBA00006139"/>
    </source>
</evidence>
<comment type="caution">
    <text evidence="12">The sequence shown here is derived from an EMBL/GenBank/DDBJ whole genome shotgun (WGS) entry which is preliminary data.</text>
</comment>
<comment type="pathway">
    <text evidence="9">Protein modification; lipoprotein biosynthesis (signal peptide cleavage).</text>
</comment>
<proteinExistence type="inferred from homology"/>
<dbReference type="NCBIfam" id="TIGR00077">
    <property type="entry name" value="lspA"/>
    <property type="match status" value="1"/>
</dbReference>
<organism evidence="12 13">
    <name type="scientific">Sutterella massiliensis</name>
    <dbReference type="NCBI Taxonomy" id="1816689"/>
    <lineage>
        <taxon>Bacteria</taxon>
        <taxon>Pseudomonadati</taxon>
        <taxon>Pseudomonadota</taxon>
        <taxon>Betaproteobacteria</taxon>
        <taxon>Burkholderiales</taxon>
        <taxon>Sutterellaceae</taxon>
        <taxon>Sutterella</taxon>
    </lineage>
</organism>
<dbReference type="HAMAP" id="MF_00161">
    <property type="entry name" value="LspA"/>
    <property type="match status" value="1"/>
</dbReference>
<dbReference type="InterPro" id="IPR001872">
    <property type="entry name" value="Peptidase_A8"/>
</dbReference>
<dbReference type="Pfam" id="PF01252">
    <property type="entry name" value="Peptidase_A8"/>
    <property type="match status" value="1"/>
</dbReference>
<keyword evidence="5 9" id="KW-0064">Aspartyl protease</keyword>
<evidence type="ECO:0000313" key="12">
    <source>
        <dbReference type="EMBL" id="MBM6703705.1"/>
    </source>
</evidence>
<dbReference type="Proteomes" id="UP000715095">
    <property type="component" value="Unassembled WGS sequence"/>
</dbReference>
<accession>A0ABS2DSL4</accession>
<evidence type="ECO:0000256" key="6">
    <source>
        <dbReference type="ARBA" id="ARBA00022801"/>
    </source>
</evidence>
<sequence length="193" mass="21065">MASGNTNGKRSQSGAQRAPGAARKRTAASAGRSDPNPLRFSLWFFFGFLIVVLDQATKFYFERALDPGDVVPVLPGFNFVLAHNRGAAFSFLADAGGWQRWFFTILAAAVVVFVLRLLWKHGGKWLFSLSLTLIAAGAAGNLIDRALSGYVVDFIDLYWQTWHWPAFNVADIAICTGAAGLVLDELLGVARDR</sequence>
<feature type="transmembrane region" description="Helical" evidence="9">
    <location>
        <begin position="125"/>
        <end position="143"/>
    </location>
</feature>
<name>A0ABS2DSL4_9BURK</name>
<dbReference type="EC" id="3.4.23.36" evidence="9"/>
<comment type="similarity">
    <text evidence="1 9 10">Belongs to the peptidase A8 family.</text>
</comment>
<keyword evidence="3 9" id="KW-0645">Protease</keyword>
<evidence type="ECO:0000256" key="11">
    <source>
        <dbReference type="SAM" id="MobiDB-lite"/>
    </source>
</evidence>
<feature type="compositionally biased region" description="Polar residues" evidence="11">
    <location>
        <begin position="1"/>
        <end position="15"/>
    </location>
</feature>
<comment type="catalytic activity">
    <reaction evidence="9">
        <text>Release of signal peptides from bacterial membrane prolipoproteins. Hydrolyzes -Xaa-Yaa-Zaa-|-(S,diacylglyceryl)Cys-, in which Xaa is hydrophobic (preferably Leu), and Yaa (Ala or Ser) and Zaa (Gly or Ala) have small, neutral side chains.</text>
        <dbReference type="EC" id="3.4.23.36"/>
    </reaction>
</comment>
<dbReference type="PRINTS" id="PR00781">
    <property type="entry name" value="LIPOSIGPTASE"/>
</dbReference>
<evidence type="ECO:0000256" key="10">
    <source>
        <dbReference type="RuleBase" id="RU004181"/>
    </source>
</evidence>
<keyword evidence="6 9" id="KW-0378">Hydrolase</keyword>
<dbReference type="PANTHER" id="PTHR33695">
    <property type="entry name" value="LIPOPROTEIN SIGNAL PEPTIDASE"/>
    <property type="match status" value="1"/>
</dbReference>